<evidence type="ECO:0000313" key="10">
    <source>
        <dbReference type="EMBL" id="KOC59236.1"/>
    </source>
</evidence>
<reference evidence="10 11" key="1">
    <citation type="submission" date="2015-07" db="EMBL/GenBank/DDBJ databases">
        <title>The genome of Habropoda laboriosa.</title>
        <authorList>
            <person name="Pan H."/>
            <person name="Kapheim K."/>
        </authorList>
    </citation>
    <scope>NUCLEOTIDE SEQUENCE [LARGE SCALE GENOMIC DNA]</scope>
    <source>
        <strain evidence="10">0110345459</strain>
    </source>
</reference>
<dbReference type="GO" id="GO:0005549">
    <property type="term" value="F:odorant binding"/>
    <property type="evidence" value="ECO:0007669"/>
    <property type="project" value="InterPro"/>
</dbReference>
<feature type="transmembrane region" description="Helical" evidence="9">
    <location>
        <begin position="306"/>
        <end position="327"/>
    </location>
</feature>
<keyword evidence="2 9" id="KW-0716">Sensory transduction</keyword>
<dbReference type="EMBL" id="KQ414940">
    <property type="protein sequence ID" value="KOC59236.1"/>
    <property type="molecule type" value="Genomic_DNA"/>
</dbReference>
<feature type="transmembrane region" description="Helical" evidence="9">
    <location>
        <begin position="275"/>
        <end position="299"/>
    </location>
</feature>
<evidence type="ECO:0000256" key="2">
    <source>
        <dbReference type="ARBA" id="ARBA00022606"/>
    </source>
</evidence>
<dbReference type="OrthoDB" id="6604226at2759"/>
<gene>
    <name evidence="10" type="ORF">WH47_11312</name>
</gene>
<organism evidence="10 11">
    <name type="scientific">Habropoda laboriosa</name>
    <dbReference type="NCBI Taxonomy" id="597456"/>
    <lineage>
        <taxon>Eukaryota</taxon>
        <taxon>Metazoa</taxon>
        <taxon>Ecdysozoa</taxon>
        <taxon>Arthropoda</taxon>
        <taxon>Hexapoda</taxon>
        <taxon>Insecta</taxon>
        <taxon>Pterygota</taxon>
        <taxon>Neoptera</taxon>
        <taxon>Endopterygota</taxon>
        <taxon>Hymenoptera</taxon>
        <taxon>Apocrita</taxon>
        <taxon>Aculeata</taxon>
        <taxon>Apoidea</taxon>
        <taxon>Anthophila</taxon>
        <taxon>Apidae</taxon>
        <taxon>Habropoda</taxon>
    </lineage>
</organism>
<dbReference type="PANTHER" id="PTHR21137:SF26">
    <property type="entry name" value="ODORANT RECEPTOR 10A-RELATED"/>
    <property type="match status" value="1"/>
</dbReference>
<evidence type="ECO:0000256" key="8">
    <source>
        <dbReference type="ARBA" id="ARBA00023224"/>
    </source>
</evidence>
<keyword evidence="3 9" id="KW-0812">Transmembrane</keyword>
<proteinExistence type="inferred from homology"/>
<dbReference type="GO" id="GO:0005886">
    <property type="term" value="C:plasma membrane"/>
    <property type="evidence" value="ECO:0007669"/>
    <property type="project" value="UniProtKB-SubCell"/>
</dbReference>
<keyword evidence="6 9" id="KW-0472">Membrane</keyword>
<keyword evidence="7 9" id="KW-0675">Receptor</keyword>
<dbReference type="AlphaFoldDB" id="A0A0L7QL30"/>
<name>A0A0L7QL30_9HYME</name>
<keyword evidence="5 9" id="KW-1133">Transmembrane helix</keyword>
<dbReference type="STRING" id="597456.A0A0L7QL30"/>
<keyword evidence="11" id="KW-1185">Reference proteome</keyword>
<dbReference type="Proteomes" id="UP000053825">
    <property type="component" value="Unassembled WGS sequence"/>
</dbReference>
<dbReference type="GO" id="GO:0007165">
    <property type="term" value="P:signal transduction"/>
    <property type="evidence" value="ECO:0007669"/>
    <property type="project" value="UniProtKB-KW"/>
</dbReference>
<keyword evidence="8 9" id="KW-0807">Transducer</keyword>
<dbReference type="Pfam" id="PF02949">
    <property type="entry name" value="7tm_6"/>
    <property type="match status" value="1"/>
</dbReference>
<comment type="caution">
    <text evidence="9">Lacks conserved residue(s) required for the propagation of feature annotation.</text>
</comment>
<comment type="subcellular location">
    <subcellularLocation>
        <location evidence="9">Cell membrane</location>
        <topology evidence="9">Multi-pass membrane protein</topology>
    </subcellularLocation>
    <subcellularLocation>
        <location evidence="1">Membrane</location>
        <topology evidence="1">Multi-pass membrane protein</topology>
    </subcellularLocation>
</comment>
<evidence type="ECO:0000256" key="6">
    <source>
        <dbReference type="ARBA" id="ARBA00023136"/>
    </source>
</evidence>
<evidence type="ECO:0000256" key="7">
    <source>
        <dbReference type="ARBA" id="ARBA00023170"/>
    </source>
</evidence>
<evidence type="ECO:0000256" key="3">
    <source>
        <dbReference type="ARBA" id="ARBA00022692"/>
    </source>
</evidence>
<evidence type="ECO:0000256" key="4">
    <source>
        <dbReference type="ARBA" id="ARBA00022725"/>
    </source>
</evidence>
<feature type="transmembrane region" description="Helical" evidence="9">
    <location>
        <begin position="129"/>
        <end position="147"/>
    </location>
</feature>
<evidence type="ECO:0000256" key="9">
    <source>
        <dbReference type="RuleBase" id="RU351113"/>
    </source>
</evidence>
<dbReference type="GO" id="GO:0004984">
    <property type="term" value="F:olfactory receptor activity"/>
    <property type="evidence" value="ECO:0007669"/>
    <property type="project" value="InterPro"/>
</dbReference>
<evidence type="ECO:0000313" key="11">
    <source>
        <dbReference type="Proteomes" id="UP000053825"/>
    </source>
</evidence>
<dbReference type="InterPro" id="IPR004117">
    <property type="entry name" value="7tm6_olfct_rcpt"/>
</dbReference>
<accession>A0A0L7QL30</accession>
<protein>
    <recommendedName>
        <fullName evidence="9">Odorant receptor</fullName>
    </recommendedName>
</protein>
<sequence>MKSTEENSGEKIAREFLVQETVLRIIGIWPSSVNNFASIGRWTFAILTHISTIYSLSLEVYRHCLDLDDTMDAFVMDLSSVISLSKLLVLRMKSKHTYALVDSIVKDWTNVDHSRHERIMTEYFNKGRIVSLTILYLGYASGLSFVLKALPLHLLPFQVGHDCWANSTVNTNDTARLNYFLATHCVFGPLPLQHHVCVLLLQGMHIFFNAVAHCGNDGLFFSLTMHLCGQFEILKMNLAEIEFEAIACRKRIGVLVKRHCKLAVLTNDLEQSFSMIILVQLMMSALLICVEGFVFLVALSTKDNVAALRSFVLMVTLLIQLYLYAYAGNTLESRTEEIAQAAYDSLWYRCHGHAARDLLLIIHRGNSPYRITAGKFVPMNLFTFKEILKASGSYLSVMKVMMDA</sequence>
<evidence type="ECO:0000256" key="5">
    <source>
        <dbReference type="ARBA" id="ARBA00022989"/>
    </source>
</evidence>
<comment type="similarity">
    <text evidence="9">Belongs to the insect chemoreceptor superfamily. Heteromeric odorant receptor channel (TC 1.A.69) family.</text>
</comment>
<dbReference type="PANTHER" id="PTHR21137">
    <property type="entry name" value="ODORANT RECEPTOR"/>
    <property type="match status" value="1"/>
</dbReference>
<keyword evidence="4 9" id="KW-0552">Olfaction</keyword>
<evidence type="ECO:0000256" key="1">
    <source>
        <dbReference type="ARBA" id="ARBA00004141"/>
    </source>
</evidence>